<evidence type="ECO:0000256" key="1">
    <source>
        <dbReference type="SAM" id="MobiDB-lite"/>
    </source>
</evidence>
<feature type="compositionally biased region" description="Basic and acidic residues" evidence="1">
    <location>
        <begin position="267"/>
        <end position="276"/>
    </location>
</feature>
<organism evidence="2 3">
    <name type="scientific">Amniculicola lignicola CBS 123094</name>
    <dbReference type="NCBI Taxonomy" id="1392246"/>
    <lineage>
        <taxon>Eukaryota</taxon>
        <taxon>Fungi</taxon>
        <taxon>Dikarya</taxon>
        <taxon>Ascomycota</taxon>
        <taxon>Pezizomycotina</taxon>
        <taxon>Dothideomycetes</taxon>
        <taxon>Pleosporomycetidae</taxon>
        <taxon>Pleosporales</taxon>
        <taxon>Amniculicolaceae</taxon>
        <taxon>Amniculicola</taxon>
    </lineage>
</organism>
<sequence length="301" mass="33439">MGRKMEAVASPRCAAAAPLCPVRQESLTAVVHRRPTATESDGENRRRGPTSMLTTGAVPGLDAARDRHHDCARPGISQGVPSSLFHITILQWPSGRGAGRENEQSYRTRCAILDPLSSHAPHSTRLLLDMSWRTWVILVSVNLFAHSQRTAPSGRFGRAPEDPFEASSLHKDIVTRVYIDTMADCSRTGLWPSFGSVARLITDSSIATRRQTACVCDTANGGIGSGRSANWSREAGEEIWFWSLKQSAAGNRNKRVTMKRKTYYESTNDRHNQSPERRRHRPRSSRRGSLVLLYHGSPYYA</sequence>
<dbReference type="EMBL" id="ML977579">
    <property type="protein sequence ID" value="KAF2002159.1"/>
    <property type="molecule type" value="Genomic_DNA"/>
</dbReference>
<reference evidence="2" key="1">
    <citation type="journal article" date="2020" name="Stud. Mycol.">
        <title>101 Dothideomycetes genomes: a test case for predicting lifestyles and emergence of pathogens.</title>
        <authorList>
            <person name="Haridas S."/>
            <person name="Albert R."/>
            <person name="Binder M."/>
            <person name="Bloem J."/>
            <person name="Labutti K."/>
            <person name="Salamov A."/>
            <person name="Andreopoulos B."/>
            <person name="Baker S."/>
            <person name="Barry K."/>
            <person name="Bills G."/>
            <person name="Bluhm B."/>
            <person name="Cannon C."/>
            <person name="Castanera R."/>
            <person name="Culley D."/>
            <person name="Daum C."/>
            <person name="Ezra D."/>
            <person name="Gonzalez J."/>
            <person name="Henrissat B."/>
            <person name="Kuo A."/>
            <person name="Liang C."/>
            <person name="Lipzen A."/>
            <person name="Lutzoni F."/>
            <person name="Magnuson J."/>
            <person name="Mondo S."/>
            <person name="Nolan M."/>
            <person name="Ohm R."/>
            <person name="Pangilinan J."/>
            <person name="Park H.-J."/>
            <person name="Ramirez L."/>
            <person name="Alfaro M."/>
            <person name="Sun H."/>
            <person name="Tritt A."/>
            <person name="Yoshinaga Y."/>
            <person name="Zwiers L.-H."/>
            <person name="Turgeon B."/>
            <person name="Goodwin S."/>
            <person name="Spatafora J."/>
            <person name="Crous P."/>
            <person name="Grigoriev I."/>
        </authorList>
    </citation>
    <scope>NUCLEOTIDE SEQUENCE</scope>
    <source>
        <strain evidence="2">CBS 123094</strain>
    </source>
</reference>
<evidence type="ECO:0000313" key="3">
    <source>
        <dbReference type="Proteomes" id="UP000799779"/>
    </source>
</evidence>
<evidence type="ECO:0000313" key="2">
    <source>
        <dbReference type="EMBL" id="KAF2002159.1"/>
    </source>
</evidence>
<feature type="region of interest" description="Disordered" evidence="1">
    <location>
        <begin position="252"/>
        <end position="287"/>
    </location>
</feature>
<protein>
    <submittedName>
        <fullName evidence="2">Uncharacterized protein</fullName>
    </submittedName>
</protein>
<gene>
    <name evidence="2" type="ORF">P154DRAFT_533405</name>
</gene>
<proteinExistence type="predicted"/>
<accession>A0A6A5WN25</accession>
<keyword evidence="3" id="KW-1185">Reference proteome</keyword>
<feature type="compositionally biased region" description="Basic residues" evidence="1">
    <location>
        <begin position="277"/>
        <end position="286"/>
    </location>
</feature>
<feature type="compositionally biased region" description="Basic residues" evidence="1">
    <location>
        <begin position="252"/>
        <end position="261"/>
    </location>
</feature>
<feature type="region of interest" description="Disordered" evidence="1">
    <location>
        <begin position="32"/>
        <end position="57"/>
    </location>
</feature>
<name>A0A6A5WN25_9PLEO</name>
<dbReference type="Proteomes" id="UP000799779">
    <property type="component" value="Unassembled WGS sequence"/>
</dbReference>
<dbReference type="AlphaFoldDB" id="A0A6A5WN25"/>